<proteinExistence type="inferred from homology"/>
<keyword evidence="7" id="KW-1185">Reference proteome</keyword>
<evidence type="ECO:0000256" key="3">
    <source>
        <dbReference type="ARBA" id="ARBA00022741"/>
    </source>
</evidence>
<accession>A0ABS0SV63</accession>
<dbReference type="Pfam" id="PF00005">
    <property type="entry name" value="ABC_tran"/>
    <property type="match status" value="1"/>
</dbReference>
<evidence type="ECO:0000313" key="7">
    <source>
        <dbReference type="Proteomes" id="UP000639859"/>
    </source>
</evidence>
<dbReference type="RefSeq" id="WP_198575228.1">
    <property type="nucleotide sequence ID" value="NZ_JADWOX010000003.1"/>
</dbReference>
<dbReference type="PROSITE" id="PS00211">
    <property type="entry name" value="ABC_TRANSPORTER_1"/>
    <property type="match status" value="1"/>
</dbReference>
<comment type="similarity">
    <text evidence="1">Belongs to the ABC transporter superfamily.</text>
</comment>
<dbReference type="GO" id="GO:0005524">
    <property type="term" value="F:ATP binding"/>
    <property type="evidence" value="ECO:0007669"/>
    <property type="project" value="UniProtKB-KW"/>
</dbReference>
<dbReference type="InterPro" id="IPR050683">
    <property type="entry name" value="Bact_Polysacc_Export_ATP-bd"/>
</dbReference>
<evidence type="ECO:0000256" key="4">
    <source>
        <dbReference type="ARBA" id="ARBA00022840"/>
    </source>
</evidence>
<dbReference type="SUPFAM" id="SSF52540">
    <property type="entry name" value="P-loop containing nucleoside triphosphate hydrolases"/>
    <property type="match status" value="1"/>
</dbReference>
<dbReference type="EMBL" id="JADWOX010000003">
    <property type="protein sequence ID" value="MBI1683286.1"/>
    <property type="molecule type" value="Genomic_DNA"/>
</dbReference>
<dbReference type="InterPro" id="IPR003439">
    <property type="entry name" value="ABC_transporter-like_ATP-bd"/>
</dbReference>
<dbReference type="InterPro" id="IPR015860">
    <property type="entry name" value="ABC_transpr_TagH-like"/>
</dbReference>
<dbReference type="CDD" id="cd03220">
    <property type="entry name" value="ABC_KpsT_Wzt"/>
    <property type="match status" value="1"/>
</dbReference>
<evidence type="ECO:0000256" key="1">
    <source>
        <dbReference type="ARBA" id="ARBA00005417"/>
    </source>
</evidence>
<protein>
    <submittedName>
        <fullName evidence="6">ABC transporter ATP-binding protein</fullName>
    </submittedName>
</protein>
<keyword evidence="2" id="KW-0813">Transport</keyword>
<comment type="caution">
    <text evidence="6">The sequence shown here is derived from an EMBL/GenBank/DDBJ whole genome shotgun (WGS) entry which is preliminary data.</text>
</comment>
<dbReference type="SMART" id="SM00382">
    <property type="entry name" value="AAA"/>
    <property type="match status" value="1"/>
</dbReference>
<sequence length="264" mass="28765">MTRALVEAFRVSLSYHVPSARARSLRYAAANLAVGGRLMKDGGSSVYVQALRDLSFRLEDGDRLAIVGSNGSGKSSLLKVIAGVYEPTQGRMEVNGRVSSMLDIGHGLDMEATGLQNVRLLAAMRGYSPWRLKDHVERIVDFSDLGAFINMPVRTYSSGMLARLLFSVATAFDHDILLLEEWLSAGDENFVKKATARMSDVLGSTRVVVTATHSPDLVRALCNKVLILNHGVPEFLGSVDEYFYRAAVLQEQEKKATAGGKLSV</sequence>
<dbReference type="InterPro" id="IPR003593">
    <property type="entry name" value="AAA+_ATPase"/>
</dbReference>
<dbReference type="PROSITE" id="PS50893">
    <property type="entry name" value="ABC_TRANSPORTER_2"/>
    <property type="match status" value="1"/>
</dbReference>
<dbReference type="Proteomes" id="UP000639859">
    <property type="component" value="Unassembled WGS sequence"/>
</dbReference>
<dbReference type="InterPro" id="IPR017871">
    <property type="entry name" value="ABC_transporter-like_CS"/>
</dbReference>
<feature type="domain" description="ABC transporter" evidence="5">
    <location>
        <begin position="20"/>
        <end position="255"/>
    </location>
</feature>
<dbReference type="PANTHER" id="PTHR46743:SF2">
    <property type="entry name" value="TEICHOIC ACIDS EXPORT ATP-BINDING PROTEIN TAGH"/>
    <property type="match status" value="1"/>
</dbReference>
<keyword evidence="3" id="KW-0547">Nucleotide-binding</keyword>
<evidence type="ECO:0000313" key="6">
    <source>
        <dbReference type="EMBL" id="MBI1683286.1"/>
    </source>
</evidence>
<keyword evidence="4 6" id="KW-0067">ATP-binding</keyword>
<evidence type="ECO:0000256" key="2">
    <source>
        <dbReference type="ARBA" id="ARBA00022448"/>
    </source>
</evidence>
<organism evidence="6 7">
    <name type="scientific">Caulobacter hibisci</name>
    <dbReference type="NCBI Taxonomy" id="2035993"/>
    <lineage>
        <taxon>Bacteria</taxon>
        <taxon>Pseudomonadati</taxon>
        <taxon>Pseudomonadota</taxon>
        <taxon>Alphaproteobacteria</taxon>
        <taxon>Caulobacterales</taxon>
        <taxon>Caulobacteraceae</taxon>
        <taxon>Caulobacter</taxon>
    </lineage>
</organism>
<dbReference type="Gene3D" id="3.40.50.300">
    <property type="entry name" value="P-loop containing nucleotide triphosphate hydrolases"/>
    <property type="match status" value="1"/>
</dbReference>
<reference evidence="6 7" key="1">
    <citation type="submission" date="2020-11" db="EMBL/GenBank/DDBJ databases">
        <title>genome sequence of strain KACC 18849.</title>
        <authorList>
            <person name="Gao J."/>
            <person name="Zhang X."/>
        </authorList>
    </citation>
    <scope>NUCLEOTIDE SEQUENCE [LARGE SCALE GENOMIC DNA]</scope>
    <source>
        <strain evidence="6 7">KACC 18849</strain>
    </source>
</reference>
<gene>
    <name evidence="6" type="ORF">I4Q42_06375</name>
</gene>
<dbReference type="PANTHER" id="PTHR46743">
    <property type="entry name" value="TEICHOIC ACIDS EXPORT ATP-BINDING PROTEIN TAGH"/>
    <property type="match status" value="1"/>
</dbReference>
<name>A0ABS0SV63_9CAUL</name>
<dbReference type="InterPro" id="IPR027417">
    <property type="entry name" value="P-loop_NTPase"/>
</dbReference>
<evidence type="ECO:0000259" key="5">
    <source>
        <dbReference type="PROSITE" id="PS50893"/>
    </source>
</evidence>